<dbReference type="OrthoDB" id="306388at2"/>
<dbReference type="PROSITE" id="PS00061">
    <property type="entry name" value="ADH_SHORT"/>
    <property type="match status" value="1"/>
</dbReference>
<accession>A0A1G8YAT7</accession>
<evidence type="ECO:0000256" key="4">
    <source>
        <dbReference type="ARBA" id="ARBA00016110"/>
    </source>
</evidence>
<evidence type="ECO:0000256" key="1">
    <source>
        <dbReference type="ARBA" id="ARBA00003200"/>
    </source>
</evidence>
<comment type="similarity">
    <text evidence="2">Belongs to the short-chain dehydrogenases/reductases (SDR) family.</text>
</comment>
<evidence type="ECO:0000313" key="9">
    <source>
        <dbReference type="EMBL" id="MBP1952750.1"/>
    </source>
</evidence>
<dbReference type="Proteomes" id="UP001519348">
    <property type="component" value="Unassembled WGS sequence"/>
</dbReference>
<dbReference type="EMBL" id="JAGGKN010000006">
    <property type="protein sequence ID" value="MBP1952750.1"/>
    <property type="molecule type" value="Genomic_DNA"/>
</dbReference>
<comment type="function">
    <text evidence="1">Catalyzes the irreversible reduction of 2,3-butanediol to (S)-acetoin in the presence of NADH.</text>
</comment>
<proteinExistence type="inferred from homology"/>
<dbReference type="PRINTS" id="PR00081">
    <property type="entry name" value="GDHRDH"/>
</dbReference>
<evidence type="ECO:0000256" key="7">
    <source>
        <dbReference type="ARBA" id="ARBA00031758"/>
    </source>
</evidence>
<evidence type="ECO:0000256" key="8">
    <source>
        <dbReference type="ARBA" id="ARBA00047315"/>
    </source>
</evidence>
<dbReference type="PRINTS" id="PR00080">
    <property type="entry name" value="SDRFAMILY"/>
</dbReference>
<dbReference type="NCBIfam" id="NF005559">
    <property type="entry name" value="PRK07231.1"/>
    <property type="match status" value="1"/>
</dbReference>
<name>A0A1G8YAT7_9STAP</name>
<dbReference type="STRING" id="586411.SAMN05216187_10443"/>
<gene>
    <name evidence="9" type="ORF">J2Z27_001831</name>
    <name evidence="10" type="ORF">SAMN05216187_10443</name>
</gene>
<dbReference type="PANTHER" id="PTHR24321">
    <property type="entry name" value="DEHYDROGENASES, SHORT CHAIN"/>
    <property type="match status" value="1"/>
</dbReference>
<organism evidence="10 11">
    <name type="scientific">Jeotgalicoccus aerolatus</name>
    <dbReference type="NCBI Taxonomy" id="709510"/>
    <lineage>
        <taxon>Bacteria</taxon>
        <taxon>Bacillati</taxon>
        <taxon>Bacillota</taxon>
        <taxon>Bacilli</taxon>
        <taxon>Bacillales</taxon>
        <taxon>Staphylococcaceae</taxon>
        <taxon>Jeotgalicoccus</taxon>
    </lineage>
</organism>
<dbReference type="EC" id="1.1.1.304" evidence="3"/>
<dbReference type="SUPFAM" id="SSF51735">
    <property type="entry name" value="NAD(P)-binding Rossmann-fold domains"/>
    <property type="match status" value="1"/>
</dbReference>
<dbReference type="AlphaFoldDB" id="A0A1G8YAT7"/>
<evidence type="ECO:0000256" key="6">
    <source>
        <dbReference type="ARBA" id="ARBA00029989"/>
    </source>
</evidence>
<evidence type="ECO:0000313" key="10">
    <source>
        <dbReference type="EMBL" id="SDJ99524.1"/>
    </source>
</evidence>
<protein>
    <recommendedName>
        <fullName evidence="4">Diacetyl reductase [(S)-acetoin forming]</fullName>
        <ecNumber evidence="3">1.1.1.304</ecNumber>
    </recommendedName>
    <alternativeName>
        <fullName evidence="6">Acetoin(diacetyl) reductase</fullName>
    </alternativeName>
    <alternativeName>
        <fullName evidence="7">Meso-2,3-butanediol dehydrogenase</fullName>
    </alternativeName>
</protein>
<evidence type="ECO:0000256" key="5">
    <source>
        <dbReference type="ARBA" id="ARBA00023002"/>
    </source>
</evidence>
<comment type="catalytic activity">
    <reaction evidence="8">
        <text>(S)-acetoin + NAD(+) = diacetyl + NADH + H(+)</text>
        <dbReference type="Rhea" id="RHEA:27286"/>
        <dbReference type="ChEBI" id="CHEBI:15378"/>
        <dbReference type="ChEBI" id="CHEBI:15687"/>
        <dbReference type="ChEBI" id="CHEBI:16583"/>
        <dbReference type="ChEBI" id="CHEBI:57540"/>
        <dbReference type="ChEBI" id="CHEBI:57945"/>
        <dbReference type="EC" id="1.1.1.304"/>
    </reaction>
</comment>
<dbReference type="InterPro" id="IPR036291">
    <property type="entry name" value="NAD(P)-bd_dom_sf"/>
</dbReference>
<dbReference type="GO" id="GO:0052588">
    <property type="term" value="F:diacetyl reductase ((S)-acetoin forming) (NAD+) activity"/>
    <property type="evidence" value="ECO:0007669"/>
    <property type="project" value="UniProtKB-EC"/>
</dbReference>
<reference evidence="9 12" key="3">
    <citation type="submission" date="2021-03" db="EMBL/GenBank/DDBJ databases">
        <title>Genomic Encyclopedia of Type Strains, Phase IV (KMG-IV): sequencing the most valuable type-strain genomes for metagenomic binning, comparative biology and taxonomic classification.</title>
        <authorList>
            <person name="Goeker M."/>
        </authorList>
    </citation>
    <scope>NUCLEOTIDE SEQUENCE [LARGE SCALE GENOMIC DNA]</scope>
    <source>
        <strain evidence="9 12">DSM 22420</strain>
    </source>
</reference>
<evidence type="ECO:0000313" key="12">
    <source>
        <dbReference type="Proteomes" id="UP001519348"/>
    </source>
</evidence>
<dbReference type="InterPro" id="IPR020904">
    <property type="entry name" value="Sc_DH/Rdtase_CS"/>
</dbReference>
<evidence type="ECO:0000256" key="2">
    <source>
        <dbReference type="ARBA" id="ARBA00006484"/>
    </source>
</evidence>
<dbReference type="Pfam" id="PF13561">
    <property type="entry name" value="adh_short_C2"/>
    <property type="match status" value="1"/>
</dbReference>
<dbReference type="EMBL" id="FNFI01000004">
    <property type="protein sequence ID" value="SDJ99524.1"/>
    <property type="molecule type" value="Genomic_DNA"/>
</dbReference>
<dbReference type="RefSeq" id="WP_092596212.1">
    <property type="nucleotide sequence ID" value="NZ_BMCN01000004.1"/>
</dbReference>
<reference evidence="11" key="2">
    <citation type="submission" date="2016-10" db="EMBL/GenBank/DDBJ databases">
        <authorList>
            <person name="Varghese N."/>
            <person name="Submissions S."/>
        </authorList>
    </citation>
    <scope>NUCLEOTIDE SEQUENCE [LARGE SCALE GENOMIC DNA]</scope>
    <source>
        <strain evidence="11">CGMCC 1.8911</strain>
    </source>
</reference>
<dbReference type="Gene3D" id="3.40.50.720">
    <property type="entry name" value="NAD(P)-binding Rossmann-like Domain"/>
    <property type="match status" value="1"/>
</dbReference>
<reference evidence="10" key="1">
    <citation type="submission" date="2016-10" db="EMBL/GenBank/DDBJ databases">
        <authorList>
            <person name="de Groot N.N."/>
        </authorList>
    </citation>
    <scope>NUCLEOTIDE SEQUENCE [LARGE SCALE GENOMIC DNA]</scope>
    <source>
        <strain evidence="10">CGMCC 1.8911</strain>
    </source>
</reference>
<dbReference type="PANTHER" id="PTHR24321:SF8">
    <property type="entry name" value="ESTRADIOL 17-BETA-DEHYDROGENASE 8-RELATED"/>
    <property type="match status" value="1"/>
</dbReference>
<dbReference type="Proteomes" id="UP000242700">
    <property type="component" value="Unassembled WGS sequence"/>
</dbReference>
<sequence>MTELLKDKAGLVTAGGSGIGRASAVALAKAGAKVMVSDVSEEGGRETVKLIKEGGGEAQFFKCDVSDEDQVKALVDETVSAFGKLDFAHNNAGINAGQVKIGELDSNDWDKTIKINLYGIFYCVKHQINAMLKTGGGAIVNSASGAGLEGSPNMSPYTASKHGVVGLTKSVALEYGKQNIRINSIAPGATITPAIERWAEDNPEQYNGVLESLPAGEMSTPEDQGNVVMFLCSDLARQINGVTVPIDGGYTAGKLQQ</sequence>
<dbReference type="GO" id="GO:0008206">
    <property type="term" value="P:bile acid metabolic process"/>
    <property type="evidence" value="ECO:0007669"/>
    <property type="project" value="UniProtKB-ARBA"/>
</dbReference>
<evidence type="ECO:0000256" key="3">
    <source>
        <dbReference type="ARBA" id="ARBA00012848"/>
    </source>
</evidence>
<evidence type="ECO:0000313" key="11">
    <source>
        <dbReference type="Proteomes" id="UP000242700"/>
    </source>
</evidence>
<dbReference type="FunFam" id="3.40.50.720:FF:000084">
    <property type="entry name" value="Short-chain dehydrogenase reductase"/>
    <property type="match status" value="1"/>
</dbReference>
<keyword evidence="12" id="KW-1185">Reference proteome</keyword>
<keyword evidence="5" id="KW-0560">Oxidoreductase</keyword>
<dbReference type="CDD" id="cd05233">
    <property type="entry name" value="SDR_c"/>
    <property type="match status" value="1"/>
</dbReference>
<dbReference type="InterPro" id="IPR002347">
    <property type="entry name" value="SDR_fam"/>
</dbReference>